<dbReference type="InterPro" id="IPR006016">
    <property type="entry name" value="UspA"/>
</dbReference>
<dbReference type="Gene3D" id="3.40.50.620">
    <property type="entry name" value="HUPs"/>
    <property type="match status" value="1"/>
</dbReference>
<evidence type="ECO:0000256" key="1">
    <source>
        <dbReference type="ARBA" id="ARBA00008791"/>
    </source>
</evidence>
<dbReference type="EMBL" id="CP046400">
    <property type="protein sequence ID" value="QGY39437.1"/>
    <property type="molecule type" value="Genomic_DNA"/>
</dbReference>
<dbReference type="Proteomes" id="UP000428328">
    <property type="component" value="Chromosome"/>
</dbReference>
<dbReference type="PANTHER" id="PTHR46268:SF6">
    <property type="entry name" value="UNIVERSAL STRESS PROTEIN UP12"/>
    <property type="match status" value="1"/>
</dbReference>
<dbReference type="AlphaFoldDB" id="A0A6I6JH80"/>
<reference evidence="3 4" key="1">
    <citation type="submission" date="2019-11" db="EMBL/GenBank/DDBJ databases">
        <authorList>
            <person name="Zheng R.K."/>
            <person name="Sun C.M."/>
        </authorList>
    </citation>
    <scope>NUCLEOTIDE SEQUENCE [LARGE SCALE GENOMIC DNA]</scope>
    <source>
        <strain evidence="3 4">SRB007</strain>
    </source>
</reference>
<gene>
    <name evidence="3" type="ORF">GM415_04645</name>
</gene>
<dbReference type="Pfam" id="PF00582">
    <property type="entry name" value="Usp"/>
    <property type="match status" value="1"/>
</dbReference>
<keyword evidence="4" id="KW-1185">Reference proteome</keyword>
<dbReference type="KEGG" id="psel:GM415_04645"/>
<dbReference type="PANTHER" id="PTHR46268">
    <property type="entry name" value="STRESS RESPONSE PROTEIN NHAX"/>
    <property type="match status" value="1"/>
</dbReference>
<feature type="domain" description="UspA" evidence="2">
    <location>
        <begin position="4"/>
        <end position="140"/>
    </location>
</feature>
<evidence type="ECO:0000313" key="4">
    <source>
        <dbReference type="Proteomes" id="UP000428328"/>
    </source>
</evidence>
<dbReference type="InterPro" id="IPR014729">
    <property type="entry name" value="Rossmann-like_a/b/a_fold"/>
</dbReference>
<dbReference type="PRINTS" id="PR01438">
    <property type="entry name" value="UNVRSLSTRESS"/>
</dbReference>
<accession>A0A6I6JH80</accession>
<protein>
    <submittedName>
        <fullName evidence="3">Universal stress protein</fullName>
    </submittedName>
</protein>
<dbReference type="SUPFAM" id="SSF52402">
    <property type="entry name" value="Adenine nucleotide alpha hydrolases-like"/>
    <property type="match status" value="1"/>
</dbReference>
<dbReference type="RefSeq" id="WP_158946663.1">
    <property type="nucleotide sequence ID" value="NZ_CP046400.1"/>
</dbReference>
<evidence type="ECO:0000313" key="3">
    <source>
        <dbReference type="EMBL" id="QGY39437.1"/>
    </source>
</evidence>
<comment type="similarity">
    <text evidence="1">Belongs to the universal stress protein A family.</text>
</comment>
<sequence length="140" mass="14682">MNVSKILLPVDGSPHSDAAAGMAIELAQDNNASVVLLHVRKAVPTGLGQPNADELLKLLTDGAEAVIEHYQARLEDAKVDHIDLIVGGNVGEVVANVARVEKCDLIVMGSKGKSDLEGLILGSATHKVLHTTELPVLVVK</sequence>
<name>A0A6I6JH80_9BACT</name>
<evidence type="ECO:0000259" key="2">
    <source>
        <dbReference type="Pfam" id="PF00582"/>
    </source>
</evidence>
<dbReference type="InterPro" id="IPR006015">
    <property type="entry name" value="Universal_stress_UspA"/>
</dbReference>
<proteinExistence type="inferred from homology"/>
<dbReference type="CDD" id="cd00293">
    <property type="entry name" value="USP-like"/>
    <property type="match status" value="1"/>
</dbReference>
<organism evidence="3 4">
    <name type="scientific">Pseudodesulfovibrio cashew</name>
    <dbReference type="NCBI Taxonomy" id="2678688"/>
    <lineage>
        <taxon>Bacteria</taxon>
        <taxon>Pseudomonadati</taxon>
        <taxon>Thermodesulfobacteriota</taxon>
        <taxon>Desulfovibrionia</taxon>
        <taxon>Desulfovibrionales</taxon>
        <taxon>Desulfovibrionaceae</taxon>
    </lineage>
</organism>